<name>A0A3D9ZWA0_9ACTN</name>
<dbReference type="AlphaFoldDB" id="A0A3D9ZWA0"/>
<feature type="domain" description="NACHT N-terminal Helical" evidence="1">
    <location>
        <begin position="4"/>
        <end position="226"/>
    </location>
</feature>
<comment type="caution">
    <text evidence="2">The sequence shown here is derived from an EMBL/GenBank/DDBJ whole genome shotgun (WGS) entry which is preliminary data.</text>
</comment>
<accession>A0A3D9ZWA0</accession>
<dbReference type="Gene3D" id="3.40.50.300">
    <property type="entry name" value="P-loop containing nucleotide triphosphate hydrolases"/>
    <property type="match status" value="1"/>
</dbReference>
<evidence type="ECO:0000313" key="3">
    <source>
        <dbReference type="Proteomes" id="UP000256913"/>
    </source>
</evidence>
<keyword evidence="3" id="KW-1185">Reference proteome</keyword>
<dbReference type="RefSeq" id="WP_116073438.1">
    <property type="nucleotide sequence ID" value="NZ_BONB01000051.1"/>
</dbReference>
<evidence type="ECO:0000313" key="2">
    <source>
        <dbReference type="EMBL" id="REG01290.1"/>
    </source>
</evidence>
<dbReference type="SUPFAM" id="SSF52540">
    <property type="entry name" value="P-loop containing nucleoside triphosphate hydrolases"/>
    <property type="match status" value="1"/>
</dbReference>
<protein>
    <recommendedName>
        <fullName evidence="1">NACHT N-terminal Helical domain-containing protein</fullName>
    </recommendedName>
</protein>
<dbReference type="Pfam" id="PF22738">
    <property type="entry name" value="NNH7"/>
    <property type="match status" value="1"/>
</dbReference>
<reference evidence="2 3" key="1">
    <citation type="submission" date="2018-08" db="EMBL/GenBank/DDBJ databases">
        <title>Sequencing the genomes of 1000 actinobacteria strains.</title>
        <authorList>
            <person name="Klenk H.-P."/>
        </authorList>
    </citation>
    <scope>NUCLEOTIDE SEQUENCE [LARGE SCALE GENOMIC DNA]</scope>
    <source>
        <strain evidence="2 3">DSM 44099</strain>
    </source>
</reference>
<gene>
    <name evidence="2" type="ORF">DFJ67_7370</name>
</gene>
<organism evidence="2 3">
    <name type="scientific">Asanoa ferruginea</name>
    <dbReference type="NCBI Taxonomy" id="53367"/>
    <lineage>
        <taxon>Bacteria</taxon>
        <taxon>Bacillati</taxon>
        <taxon>Actinomycetota</taxon>
        <taxon>Actinomycetes</taxon>
        <taxon>Micromonosporales</taxon>
        <taxon>Micromonosporaceae</taxon>
        <taxon>Asanoa</taxon>
    </lineage>
</organism>
<proteinExistence type="predicted"/>
<dbReference type="InterPro" id="IPR054567">
    <property type="entry name" value="NNH7"/>
</dbReference>
<evidence type="ECO:0000259" key="1">
    <source>
        <dbReference type="Pfam" id="PF22738"/>
    </source>
</evidence>
<dbReference type="Proteomes" id="UP000256913">
    <property type="component" value="Unassembled WGS sequence"/>
</dbReference>
<dbReference type="InterPro" id="IPR027417">
    <property type="entry name" value="P-loop_NTPase"/>
</dbReference>
<dbReference type="OrthoDB" id="419933at2"/>
<dbReference type="EMBL" id="QUMQ01000001">
    <property type="protein sequence ID" value="REG01290.1"/>
    <property type="molecule type" value="Genomic_DNA"/>
</dbReference>
<sequence length="826" mass="89362">MSASPYTFEGARAALLGTSSAALKAVDALLGISLVAAGPIGVATGHPWVLAAWGWIDQKNELVARLDDLVNGGRTGLAKATGVRRQRLLSATHTALVAASFFAVLREELGPVFEELALTEQEQRRLVVGTDGATLYAEAVSHLVTDEVGLPWAGRGLDRNIEEQVRPYLARLAQRTFAFFEGLAAWTDRFGFVDRRRSWQGVTARAVDRYRAEYLKLAAEIPELALLTLVEEHQATHDSLARLEKLVASLARADATVASSAIDGLNTAVLDTPMTDLSEIGDLTAVRSPTVGRGYLEPAFRWAVVDRGSQPADEAWWRGRPLETDLSGFLAAHLASPLSAEQPLVVLGHPGSGKSLFTKVTAARLSASEAFTTIRVSLRDVRDPSASVYEQIAGVLADTAHGKVTWQALAEASQDRTRVLLIDGLDELMQATGATESRYLADVMEFQRAEAAMGGPVAAVVTSRTVVADVATIPAGCLVVKLEDFDTARVTTWVERWNEANRAAVGRGEIFPINALTLLRYGDLARQPLLLTLLAIIASERDIPPDGTSASLYKLLLDDFVRRELARPDAEAGQLSPHDRRTTEIWKLGLVAFGMLNRSQTNLHEKDLADDLRALPGRSAPAVSNGAQAATRLVGRFFFIHTAEADARAGGRSYEFLHTTFRDYLVAHHTVEQLGAVRAADDDLLFALLSHRLIAAAGALTFSFARDLASDAGAVAAVSESLVRGALSRWDKGRFADYDPSKRPNVQRVAVYTANLVIIRLAVAGETPVPVARFCPSGSDVTEWWPMLVGLWRAALPSSDLSALLDVLGIHEDLERARRLRPPARS</sequence>